<evidence type="ECO:0000313" key="2">
    <source>
        <dbReference type="EMBL" id="KAH8990844.1"/>
    </source>
</evidence>
<keyword evidence="3" id="KW-1185">Reference proteome</keyword>
<comment type="caution">
    <text evidence="2">The sequence shown here is derived from an EMBL/GenBank/DDBJ whole genome shotgun (WGS) entry which is preliminary data.</text>
</comment>
<proteinExistence type="predicted"/>
<evidence type="ECO:0000256" key="1">
    <source>
        <dbReference type="SAM" id="MobiDB-lite"/>
    </source>
</evidence>
<protein>
    <submittedName>
        <fullName evidence="2">Uncharacterized protein</fullName>
    </submittedName>
</protein>
<accession>A0AAD4LGL4</accession>
<feature type="compositionally biased region" description="Low complexity" evidence="1">
    <location>
        <begin position="234"/>
        <end position="251"/>
    </location>
</feature>
<reference evidence="2" key="1">
    <citation type="submission" date="2022-01" db="EMBL/GenBank/DDBJ databases">
        <title>Comparative genomics reveals a dynamic genome evolution in the ectomycorrhizal milk-cap (Lactarius) mushrooms.</title>
        <authorList>
            <consortium name="DOE Joint Genome Institute"/>
            <person name="Lebreton A."/>
            <person name="Tang N."/>
            <person name="Kuo A."/>
            <person name="LaButti K."/>
            <person name="Drula E."/>
            <person name="Barry K."/>
            <person name="Clum A."/>
            <person name="Lipzen A."/>
            <person name="Mousain D."/>
            <person name="Ng V."/>
            <person name="Wang R."/>
            <person name="Wang X."/>
            <person name="Dai Y."/>
            <person name="Henrissat B."/>
            <person name="Grigoriev I.V."/>
            <person name="Guerin-Laguette A."/>
            <person name="Yu F."/>
            <person name="Martin F.M."/>
        </authorList>
    </citation>
    <scope>NUCLEOTIDE SEQUENCE</scope>
    <source>
        <strain evidence="2">QP</strain>
    </source>
</reference>
<feature type="compositionally biased region" description="Pro residues" evidence="1">
    <location>
        <begin position="343"/>
        <end position="356"/>
    </location>
</feature>
<evidence type="ECO:0000313" key="3">
    <source>
        <dbReference type="Proteomes" id="UP001201163"/>
    </source>
</evidence>
<organism evidence="2 3">
    <name type="scientific">Lactarius akahatsu</name>
    <dbReference type="NCBI Taxonomy" id="416441"/>
    <lineage>
        <taxon>Eukaryota</taxon>
        <taxon>Fungi</taxon>
        <taxon>Dikarya</taxon>
        <taxon>Basidiomycota</taxon>
        <taxon>Agaricomycotina</taxon>
        <taxon>Agaricomycetes</taxon>
        <taxon>Russulales</taxon>
        <taxon>Russulaceae</taxon>
        <taxon>Lactarius</taxon>
    </lineage>
</organism>
<dbReference type="EMBL" id="JAKELL010000029">
    <property type="protein sequence ID" value="KAH8990844.1"/>
    <property type="molecule type" value="Genomic_DNA"/>
</dbReference>
<dbReference type="AlphaFoldDB" id="A0AAD4LGL4"/>
<sequence>MAFFPRSSYLGLYGGELHRRGGVLLKARLNEWERELNYLRFRIAEWKEFGSVEHPDYYPFRTFLLQKVRNHLHFELKTLSSILVACEVAVRSDDVPPLQNYVDSIFTFRERISPGEITRRIHVEEWHRYCRTKEDTTDTPSQMDDMFARIRNEIGAMERRSQDFKKMVNELVGLVDEMQERERIGGFANGLARGPRIPQARARAGLVHSSSDTPILANSRARLPPPPLPGAAGGSPPRQLSSRPTRSSPLRHTTAETRPIPRSPRNGGSSTIAPRFSPPPRPARNPQRRLFNRVFYISHSSSVPLSRIPPRVPSPSSTPVTPPTSGSRESPQSRSISETRTRLPPPLEVSPVPYRPPGQRLFSFLDRL</sequence>
<gene>
    <name evidence="2" type="ORF">EDB92DRAFT_729364</name>
</gene>
<feature type="compositionally biased region" description="Low complexity" evidence="1">
    <location>
        <begin position="303"/>
        <end position="328"/>
    </location>
</feature>
<feature type="region of interest" description="Disordered" evidence="1">
    <location>
        <begin position="216"/>
        <end position="287"/>
    </location>
</feature>
<dbReference type="Proteomes" id="UP001201163">
    <property type="component" value="Unassembled WGS sequence"/>
</dbReference>
<name>A0AAD4LGL4_9AGAM</name>
<feature type="compositionally biased region" description="Polar residues" evidence="1">
    <location>
        <begin position="329"/>
        <end position="338"/>
    </location>
</feature>
<feature type="region of interest" description="Disordered" evidence="1">
    <location>
        <begin position="303"/>
        <end position="358"/>
    </location>
</feature>